<keyword evidence="5" id="KW-1185">Reference proteome</keyword>
<feature type="domain" description="Ppx/GppA phosphatase N-terminal" evidence="2">
    <location>
        <begin position="18"/>
        <end position="317"/>
    </location>
</feature>
<proteinExistence type="predicted"/>
<dbReference type="InterPro" id="IPR050273">
    <property type="entry name" value="GppA/Ppx_hydrolase"/>
</dbReference>
<dbReference type="RefSeq" id="WP_130418633.1">
    <property type="nucleotide sequence ID" value="NZ_SHKW01000001.1"/>
</dbReference>
<feature type="domain" description="Ppx/GppA phosphatase C-terminal" evidence="3">
    <location>
        <begin position="336"/>
        <end position="478"/>
    </location>
</feature>
<dbReference type="Pfam" id="PF21447">
    <property type="entry name" value="Ppx-GppA_III"/>
    <property type="match status" value="1"/>
</dbReference>
<dbReference type="InterPro" id="IPR003695">
    <property type="entry name" value="Ppx_GppA_N"/>
</dbReference>
<dbReference type="SUPFAM" id="SSF109604">
    <property type="entry name" value="HD-domain/PDEase-like"/>
    <property type="match status" value="1"/>
</dbReference>
<name>A0A4Q7YU22_9BACT</name>
<reference evidence="4 5" key="1">
    <citation type="submission" date="2019-02" db="EMBL/GenBank/DDBJ databases">
        <title>Genomic Encyclopedia of Archaeal and Bacterial Type Strains, Phase II (KMG-II): from individual species to whole genera.</title>
        <authorList>
            <person name="Goeker M."/>
        </authorList>
    </citation>
    <scope>NUCLEOTIDE SEQUENCE [LARGE SCALE GENOMIC DNA]</scope>
    <source>
        <strain evidence="4 5">DSM 18101</strain>
    </source>
</reference>
<dbReference type="Gene3D" id="3.30.420.150">
    <property type="entry name" value="Exopolyphosphatase. Domain 2"/>
    <property type="match status" value="1"/>
</dbReference>
<dbReference type="InterPro" id="IPR043129">
    <property type="entry name" value="ATPase_NBD"/>
</dbReference>
<keyword evidence="1" id="KW-0378">Hydrolase</keyword>
<protein>
    <submittedName>
        <fullName evidence="4">Exopolyphosphatase/guanosine-5'-triphosphate, 3'-diphosphate pyrophosphatase</fullName>
    </submittedName>
</protein>
<dbReference type="PIRSF" id="PIRSF001267">
    <property type="entry name" value="Pyrophosphatase_GppA_Ppx"/>
    <property type="match status" value="1"/>
</dbReference>
<evidence type="ECO:0000313" key="4">
    <source>
        <dbReference type="EMBL" id="RZU40581.1"/>
    </source>
</evidence>
<dbReference type="InterPro" id="IPR048950">
    <property type="entry name" value="Ppx_GppA_C"/>
</dbReference>
<dbReference type="Gene3D" id="3.30.420.40">
    <property type="match status" value="1"/>
</dbReference>
<dbReference type="PANTHER" id="PTHR30005:SF0">
    <property type="entry name" value="RETROGRADE REGULATION PROTEIN 2"/>
    <property type="match status" value="1"/>
</dbReference>
<gene>
    <name evidence="4" type="ORF">BDD14_2050</name>
</gene>
<dbReference type="GO" id="GO:0016462">
    <property type="term" value="F:pyrophosphatase activity"/>
    <property type="evidence" value="ECO:0007669"/>
    <property type="project" value="TreeGrafter"/>
</dbReference>
<dbReference type="AlphaFoldDB" id="A0A4Q7YU22"/>
<dbReference type="Gene3D" id="1.10.3210.10">
    <property type="entry name" value="Hypothetical protein af1432"/>
    <property type="match status" value="1"/>
</dbReference>
<evidence type="ECO:0000259" key="2">
    <source>
        <dbReference type="Pfam" id="PF02541"/>
    </source>
</evidence>
<evidence type="ECO:0000313" key="5">
    <source>
        <dbReference type="Proteomes" id="UP000292958"/>
    </source>
</evidence>
<accession>A0A4Q7YU22</accession>
<dbReference type="CDD" id="cd24006">
    <property type="entry name" value="ASKHA_NBD_PPX_GppA"/>
    <property type="match status" value="1"/>
</dbReference>
<dbReference type="OrthoDB" id="9807195at2"/>
<evidence type="ECO:0000256" key="1">
    <source>
        <dbReference type="ARBA" id="ARBA00022801"/>
    </source>
</evidence>
<comment type="caution">
    <text evidence="4">The sequence shown here is derived from an EMBL/GenBank/DDBJ whole genome shotgun (WGS) entry which is preliminary data.</text>
</comment>
<dbReference type="SUPFAM" id="SSF53067">
    <property type="entry name" value="Actin-like ATPase domain"/>
    <property type="match status" value="2"/>
</dbReference>
<organism evidence="4 5">
    <name type="scientific">Edaphobacter modestus</name>
    <dbReference type="NCBI Taxonomy" id="388466"/>
    <lineage>
        <taxon>Bacteria</taxon>
        <taxon>Pseudomonadati</taxon>
        <taxon>Acidobacteriota</taxon>
        <taxon>Terriglobia</taxon>
        <taxon>Terriglobales</taxon>
        <taxon>Acidobacteriaceae</taxon>
        <taxon>Edaphobacter</taxon>
    </lineage>
</organism>
<dbReference type="Pfam" id="PF02541">
    <property type="entry name" value="Ppx-GppA"/>
    <property type="match status" value="1"/>
</dbReference>
<dbReference type="EMBL" id="SHKW01000001">
    <property type="protein sequence ID" value="RZU40581.1"/>
    <property type="molecule type" value="Genomic_DNA"/>
</dbReference>
<sequence length="523" mass="58342">MPTFAAIDIGSNSCRLKIAEVQMHRLKTLHEDREVTRLGESVFQTGAISPEAMAATIRALKRFHKAVQLHVTDTVRVVATSAMRDARNAEAFTEWVRSATGWRVEVISGLEEGRLIQLGVVTHEVGARGRCVLIDLGGGSCEVTISDGGRIKAMASLPLGAVRLQQEFLPTDPPAKEDVVRLKQYIDRELKKAARKIGMPRVGLVIATSGTAAALAEASGYARKKADAKTRKKSLAKRRVEHVGAMTAEVHEVRALADRMVKMRDEQRAAVPGIGPRRSEIIVGGALVYANLMERFGLKSFRYSALGLRDGILAQMLGDVDLRASVHQKIESERWAGVLEVCRRYGIEQRQVEPVRQHVVELFNALTRVHELPEEYRLWLESAAMMQEVGKFMNHQGHHRHTQYIIANSEIFGFSPEQRAIVSALARYLGKTSPDAMDRVMRTLPLEEHTNVVRAIVLLRLAVALNQDRASAVVRIRVHVYPKRIVLELVPGRGGAELEAWSVKKEAGYFREVFRRELFVEVV</sequence>
<dbReference type="InterPro" id="IPR030673">
    <property type="entry name" value="PyroPPase_GppA_Ppx"/>
</dbReference>
<dbReference type="Proteomes" id="UP000292958">
    <property type="component" value="Unassembled WGS sequence"/>
</dbReference>
<evidence type="ECO:0000259" key="3">
    <source>
        <dbReference type="Pfam" id="PF21447"/>
    </source>
</evidence>
<dbReference type="PANTHER" id="PTHR30005">
    <property type="entry name" value="EXOPOLYPHOSPHATASE"/>
    <property type="match status" value="1"/>
</dbReference>